<evidence type="ECO:0000313" key="1">
    <source>
        <dbReference type="EMBL" id="CAH3025134.1"/>
    </source>
</evidence>
<dbReference type="Proteomes" id="UP001159427">
    <property type="component" value="Unassembled WGS sequence"/>
</dbReference>
<organism evidence="1 2">
    <name type="scientific">Porites evermanni</name>
    <dbReference type="NCBI Taxonomy" id="104178"/>
    <lineage>
        <taxon>Eukaryota</taxon>
        <taxon>Metazoa</taxon>
        <taxon>Cnidaria</taxon>
        <taxon>Anthozoa</taxon>
        <taxon>Hexacorallia</taxon>
        <taxon>Scleractinia</taxon>
        <taxon>Fungiina</taxon>
        <taxon>Poritidae</taxon>
        <taxon>Porites</taxon>
    </lineage>
</organism>
<dbReference type="InterPro" id="IPR033602">
    <property type="entry name" value="CIMAP3"/>
</dbReference>
<gene>
    <name evidence="1" type="ORF">PEVE_00025137</name>
</gene>
<dbReference type="EMBL" id="CALNXI010000338">
    <property type="protein sequence ID" value="CAH3025134.1"/>
    <property type="molecule type" value="Genomic_DNA"/>
</dbReference>
<dbReference type="PANTHER" id="PTHR31508">
    <property type="entry name" value="PROTEIN PITCHFORK"/>
    <property type="match status" value="1"/>
</dbReference>
<comment type="caution">
    <text evidence="1">The sequence shown here is derived from an EMBL/GenBank/DDBJ whole genome shotgun (WGS) entry which is preliminary data.</text>
</comment>
<accession>A0ABN8MA18</accession>
<proteinExistence type="predicted"/>
<sequence length="248" mass="27855">MMTTSDGRRAVAFGTTLNRELLPMKVPPNRFGNELGLRGAPNRGPGCYDNAEVSGFIYELDGRPVCKRGYSVGARTAARFPKPAHMDVPGPPTYQEVISKPIHFDEAFKPFNVGATRFPAINKDHGGHPGPGAYEFDAKRDRKVKFHGSFGGPQTLITSVVIKCNEFGEPDTVSIADRYKILHKLKVTLDSAIHPAEKINSYYLQSFYKVRDCSNIHNHEGTNARLMLKTERDLKKQRFREAYMSLYF</sequence>
<dbReference type="PANTHER" id="PTHR31508:SF2">
    <property type="entry name" value="PROTEIN PITCHFORK"/>
    <property type="match status" value="1"/>
</dbReference>
<name>A0ABN8MA18_9CNID</name>
<reference evidence="1 2" key="1">
    <citation type="submission" date="2022-05" db="EMBL/GenBank/DDBJ databases">
        <authorList>
            <consortium name="Genoscope - CEA"/>
            <person name="William W."/>
        </authorList>
    </citation>
    <scope>NUCLEOTIDE SEQUENCE [LARGE SCALE GENOMIC DNA]</scope>
</reference>
<protein>
    <submittedName>
        <fullName evidence="1">Uncharacterized protein</fullName>
    </submittedName>
</protein>
<keyword evidence="2" id="KW-1185">Reference proteome</keyword>
<evidence type="ECO:0000313" key="2">
    <source>
        <dbReference type="Proteomes" id="UP001159427"/>
    </source>
</evidence>